<dbReference type="AlphaFoldDB" id="A0A939S666"/>
<dbReference type="InterPro" id="IPR051122">
    <property type="entry name" value="SDR_DHRS6-like"/>
</dbReference>
<name>A0A939S666_9MICO</name>
<dbReference type="InterPro" id="IPR036291">
    <property type="entry name" value="NAD(P)-bd_dom_sf"/>
</dbReference>
<dbReference type="CDD" id="cd05233">
    <property type="entry name" value="SDR_c"/>
    <property type="match status" value="1"/>
</dbReference>
<dbReference type="Pfam" id="PF00106">
    <property type="entry name" value="adh_short"/>
    <property type="match status" value="1"/>
</dbReference>
<dbReference type="GO" id="GO:0016491">
    <property type="term" value="F:oxidoreductase activity"/>
    <property type="evidence" value="ECO:0007669"/>
    <property type="project" value="UniProtKB-KW"/>
</dbReference>
<dbReference type="PANTHER" id="PTHR43477:SF1">
    <property type="entry name" value="DIHYDROANTICAPSIN 7-DEHYDROGENASE"/>
    <property type="match status" value="1"/>
</dbReference>
<gene>
    <name evidence="4" type="ORF">J4H92_08825</name>
</gene>
<accession>A0A939S666</accession>
<evidence type="ECO:0000256" key="1">
    <source>
        <dbReference type="ARBA" id="ARBA00006484"/>
    </source>
</evidence>
<dbReference type="PRINTS" id="PR00080">
    <property type="entry name" value="SDRFAMILY"/>
</dbReference>
<dbReference type="Proteomes" id="UP000664382">
    <property type="component" value="Unassembled WGS sequence"/>
</dbReference>
<reference evidence="4" key="1">
    <citation type="submission" date="2021-03" db="EMBL/GenBank/DDBJ databases">
        <title>Leucobacter chromiisoli sp. nov., isolated from chromium-containing soil of chemical plant.</title>
        <authorList>
            <person name="Xu Z."/>
        </authorList>
    </citation>
    <scope>NUCLEOTIDE SEQUENCE</scope>
    <source>
        <strain evidence="4">S27</strain>
    </source>
</reference>
<keyword evidence="2" id="KW-0560">Oxidoreductase</keyword>
<dbReference type="PANTHER" id="PTHR43477">
    <property type="entry name" value="DIHYDROANTICAPSIN 7-DEHYDROGENASE"/>
    <property type="match status" value="1"/>
</dbReference>
<evidence type="ECO:0000313" key="4">
    <source>
        <dbReference type="EMBL" id="MBO1902049.1"/>
    </source>
</evidence>
<sequence length="334" mass="34308">MSALTAQTSIGDWLDHPEGGEILRGFLAQSGSDAGSLDPVRSLPLQQLVALSQGRLPQSAVDDLVRAANGGEIPEDAEPVGWQERITAGRFDGRTVIVTGAAGGIGRATASRIAREGGRVVAVDISEDRLVEFAASAPAGSVITVAADVTRQEDIDRVVAAADGRIDGLANVAGVNDDFSPIHETSDEIWDRVIGINLTGVFKLTRAVVPVMLEAGSGSIVNVSSEAGLRGNASGNAYTVSKHGVHGLTRSAAFMYAQRGIRVNAVAPGGVATGIPFPPNVSEEGSARLHPFQSAIPTVAAAEHLAASIAFLLSDDGVNINGAILPSDGGWSVQ</sequence>
<dbReference type="InterPro" id="IPR020904">
    <property type="entry name" value="Sc_DH/Rdtase_CS"/>
</dbReference>
<dbReference type="SUPFAM" id="SSF51735">
    <property type="entry name" value="NAD(P)-binding Rossmann-fold domains"/>
    <property type="match status" value="1"/>
</dbReference>
<dbReference type="PROSITE" id="PS00061">
    <property type="entry name" value="ADH_SHORT"/>
    <property type="match status" value="1"/>
</dbReference>
<evidence type="ECO:0000313" key="5">
    <source>
        <dbReference type="Proteomes" id="UP000664382"/>
    </source>
</evidence>
<keyword evidence="5" id="KW-1185">Reference proteome</keyword>
<comment type="similarity">
    <text evidence="1 3">Belongs to the short-chain dehydrogenases/reductases (SDR) family.</text>
</comment>
<proteinExistence type="inferred from homology"/>
<dbReference type="EMBL" id="JAGDYM010000010">
    <property type="protein sequence ID" value="MBO1902049.1"/>
    <property type="molecule type" value="Genomic_DNA"/>
</dbReference>
<protein>
    <submittedName>
        <fullName evidence="4">SDR family oxidoreductase</fullName>
    </submittedName>
</protein>
<dbReference type="InterPro" id="IPR002347">
    <property type="entry name" value="SDR_fam"/>
</dbReference>
<evidence type="ECO:0000256" key="3">
    <source>
        <dbReference type="RuleBase" id="RU000363"/>
    </source>
</evidence>
<dbReference type="Gene3D" id="3.40.50.720">
    <property type="entry name" value="NAD(P)-binding Rossmann-like Domain"/>
    <property type="match status" value="1"/>
</dbReference>
<comment type="caution">
    <text evidence="4">The sequence shown here is derived from an EMBL/GenBank/DDBJ whole genome shotgun (WGS) entry which is preliminary data.</text>
</comment>
<dbReference type="RefSeq" id="WP_208097818.1">
    <property type="nucleotide sequence ID" value="NZ_JAGDYM010000010.1"/>
</dbReference>
<dbReference type="FunFam" id="3.40.50.720:FF:000084">
    <property type="entry name" value="Short-chain dehydrogenase reductase"/>
    <property type="match status" value="1"/>
</dbReference>
<evidence type="ECO:0000256" key="2">
    <source>
        <dbReference type="ARBA" id="ARBA00023002"/>
    </source>
</evidence>
<organism evidence="4 5">
    <name type="scientific">Leucobacter weissii</name>
    <dbReference type="NCBI Taxonomy" id="1983706"/>
    <lineage>
        <taxon>Bacteria</taxon>
        <taxon>Bacillati</taxon>
        <taxon>Actinomycetota</taxon>
        <taxon>Actinomycetes</taxon>
        <taxon>Micrococcales</taxon>
        <taxon>Microbacteriaceae</taxon>
        <taxon>Leucobacter</taxon>
    </lineage>
</organism>
<dbReference type="PRINTS" id="PR00081">
    <property type="entry name" value="GDHRDH"/>
</dbReference>